<evidence type="ECO:0000256" key="9">
    <source>
        <dbReference type="SAM" id="MobiDB-lite"/>
    </source>
</evidence>
<comment type="subcellular location">
    <subcellularLocation>
        <location evidence="2">Cytoplasm</location>
    </subcellularLocation>
    <subcellularLocation>
        <location evidence="1">Nucleus</location>
    </subcellularLocation>
</comment>
<evidence type="ECO:0000256" key="3">
    <source>
        <dbReference type="ARBA" id="ARBA00008726"/>
    </source>
</evidence>
<evidence type="ECO:0000256" key="7">
    <source>
        <dbReference type="ARBA" id="ARBA00023242"/>
    </source>
</evidence>
<comment type="similarity">
    <text evidence="3">Belongs to the SDE2 family.</text>
</comment>
<name>A0A318ZH89_9EURO</name>
<dbReference type="InterPro" id="IPR024974">
    <property type="entry name" value="Sde2_N"/>
</dbReference>
<keyword evidence="4" id="KW-0963">Cytoplasm</keyword>
<dbReference type="Pfam" id="PF22782">
    <property type="entry name" value="SDE2"/>
    <property type="match status" value="1"/>
</dbReference>
<evidence type="ECO:0000259" key="10">
    <source>
        <dbReference type="Pfam" id="PF13019"/>
    </source>
</evidence>
<accession>A0A318ZH89</accession>
<feature type="domain" description="Sde2 ubiquitin" evidence="10">
    <location>
        <begin position="6"/>
        <end position="96"/>
    </location>
</feature>
<dbReference type="GO" id="GO:0008380">
    <property type="term" value="P:RNA splicing"/>
    <property type="evidence" value="ECO:0007669"/>
    <property type="project" value="UniProtKB-KW"/>
</dbReference>
<feature type="domain" description="SDE2-like" evidence="11">
    <location>
        <begin position="97"/>
        <end position="209"/>
    </location>
</feature>
<gene>
    <name evidence="12" type="ORF">BP01DRAFT_355257</name>
</gene>
<sequence>MASENINVLLSSFPGLSLPSTVTFSLPSSSSLADLTDKISSYLPPSIPLHSLILTTTNNKQLLPSAEPLISYLASSNGEAIATTSLLPLRLSVPLCGGKGGFGSQLRAAGGRMSSKRKRNQGDDNGSSRNLDGRRLRTVNEAKALAEYLALKPEMDKKEKEERRLRWLAVVEAAEKRQEELKNGGGKQKIDGQWMEDKEEMNEKAREAVLMAMKDGMWTDNLRDTILGGSSTSASASEGSDRDTPSTEDDSDEVGDAEEEMVDAPGPSASNRSAPRRYIGFDEDDEFMSDSEEEEDETGEPADDAKGKGKAKA</sequence>
<dbReference type="OrthoDB" id="547031at2759"/>
<dbReference type="AlphaFoldDB" id="A0A318ZH89"/>
<keyword evidence="6" id="KW-0508">mRNA splicing</keyword>
<dbReference type="STRING" id="1450539.A0A318ZH89"/>
<dbReference type="GO" id="GO:0005737">
    <property type="term" value="C:cytoplasm"/>
    <property type="evidence" value="ECO:0007669"/>
    <property type="project" value="UniProtKB-SubCell"/>
</dbReference>
<dbReference type="GO" id="GO:0006397">
    <property type="term" value="P:mRNA processing"/>
    <property type="evidence" value="ECO:0007669"/>
    <property type="project" value="UniProtKB-KW"/>
</dbReference>
<keyword evidence="13" id="KW-1185">Reference proteome</keyword>
<keyword evidence="8" id="KW-0131">Cell cycle</keyword>
<feature type="compositionally biased region" description="Acidic residues" evidence="9">
    <location>
        <begin position="246"/>
        <end position="262"/>
    </location>
</feature>
<proteinExistence type="inferred from homology"/>
<keyword evidence="7" id="KW-0539">Nucleus</keyword>
<protein>
    <submittedName>
        <fullName evidence="12">Uncharacterized protein</fullName>
    </submittedName>
</protein>
<dbReference type="InterPro" id="IPR053822">
    <property type="entry name" value="SDE2-like_dom"/>
</dbReference>
<evidence type="ECO:0000313" key="12">
    <source>
        <dbReference type="EMBL" id="PYH46849.1"/>
    </source>
</evidence>
<dbReference type="RefSeq" id="XP_025432831.1">
    <property type="nucleotide sequence ID" value="XM_025574644.1"/>
</dbReference>
<dbReference type="Proteomes" id="UP000248349">
    <property type="component" value="Unassembled WGS sequence"/>
</dbReference>
<keyword evidence="5" id="KW-0507">mRNA processing</keyword>
<feature type="region of interest" description="Disordered" evidence="9">
    <location>
        <begin position="222"/>
        <end position="313"/>
    </location>
</feature>
<evidence type="ECO:0000256" key="4">
    <source>
        <dbReference type="ARBA" id="ARBA00022490"/>
    </source>
</evidence>
<dbReference type="InterPro" id="IPR051421">
    <property type="entry name" value="RNA_Proc_DNA_Dmg_Regulator"/>
</dbReference>
<evidence type="ECO:0000256" key="1">
    <source>
        <dbReference type="ARBA" id="ARBA00004123"/>
    </source>
</evidence>
<organism evidence="12 13">
    <name type="scientific">Aspergillus saccharolyticus JOP 1030-1</name>
    <dbReference type="NCBI Taxonomy" id="1450539"/>
    <lineage>
        <taxon>Eukaryota</taxon>
        <taxon>Fungi</taxon>
        <taxon>Dikarya</taxon>
        <taxon>Ascomycota</taxon>
        <taxon>Pezizomycotina</taxon>
        <taxon>Eurotiomycetes</taxon>
        <taxon>Eurotiomycetidae</taxon>
        <taxon>Eurotiales</taxon>
        <taxon>Aspergillaceae</taxon>
        <taxon>Aspergillus</taxon>
        <taxon>Aspergillus subgen. Circumdati</taxon>
    </lineage>
</organism>
<evidence type="ECO:0000259" key="11">
    <source>
        <dbReference type="Pfam" id="PF22782"/>
    </source>
</evidence>
<dbReference type="GO" id="GO:0005634">
    <property type="term" value="C:nucleus"/>
    <property type="evidence" value="ECO:0007669"/>
    <property type="project" value="UniProtKB-SubCell"/>
</dbReference>
<feature type="compositionally biased region" description="Acidic residues" evidence="9">
    <location>
        <begin position="281"/>
        <end position="302"/>
    </location>
</feature>
<dbReference type="PANTHER" id="PTHR12786">
    <property type="entry name" value="SPLICING FACTOR SF3A-RELATED"/>
    <property type="match status" value="1"/>
</dbReference>
<dbReference type="GeneID" id="37075872"/>
<dbReference type="Pfam" id="PF13019">
    <property type="entry name" value="Sde2_N_Ubi_yeast"/>
    <property type="match status" value="1"/>
</dbReference>
<feature type="compositionally biased region" description="Low complexity" evidence="9">
    <location>
        <begin position="228"/>
        <end position="238"/>
    </location>
</feature>
<reference evidence="12 13" key="1">
    <citation type="submission" date="2016-12" db="EMBL/GenBank/DDBJ databases">
        <title>The genomes of Aspergillus section Nigri reveals drivers in fungal speciation.</title>
        <authorList>
            <consortium name="DOE Joint Genome Institute"/>
            <person name="Vesth T.C."/>
            <person name="Nybo J."/>
            <person name="Theobald S."/>
            <person name="Brandl J."/>
            <person name="Frisvad J.C."/>
            <person name="Nielsen K.F."/>
            <person name="Lyhne E.K."/>
            <person name="Kogle M.E."/>
            <person name="Kuo A."/>
            <person name="Riley R."/>
            <person name="Clum A."/>
            <person name="Nolan M."/>
            <person name="Lipzen A."/>
            <person name="Salamov A."/>
            <person name="Henrissat B."/>
            <person name="Wiebenga A."/>
            <person name="De Vries R.P."/>
            <person name="Grigoriev I.V."/>
            <person name="Mortensen U.H."/>
            <person name="Andersen M.R."/>
            <person name="Baker S.E."/>
        </authorList>
    </citation>
    <scope>NUCLEOTIDE SEQUENCE [LARGE SCALE GENOMIC DNA]</scope>
    <source>
        <strain evidence="12 13">JOP 1030-1</strain>
    </source>
</reference>
<evidence type="ECO:0000256" key="8">
    <source>
        <dbReference type="ARBA" id="ARBA00023306"/>
    </source>
</evidence>
<dbReference type="PANTHER" id="PTHR12786:SF1">
    <property type="entry name" value="SPLICING REGULATOR SDE2"/>
    <property type="match status" value="1"/>
</dbReference>
<evidence type="ECO:0000313" key="13">
    <source>
        <dbReference type="Proteomes" id="UP000248349"/>
    </source>
</evidence>
<evidence type="ECO:0000256" key="5">
    <source>
        <dbReference type="ARBA" id="ARBA00022664"/>
    </source>
</evidence>
<dbReference type="EMBL" id="KZ821226">
    <property type="protein sequence ID" value="PYH46849.1"/>
    <property type="molecule type" value="Genomic_DNA"/>
</dbReference>
<feature type="region of interest" description="Disordered" evidence="9">
    <location>
        <begin position="106"/>
        <end position="134"/>
    </location>
</feature>
<evidence type="ECO:0000256" key="6">
    <source>
        <dbReference type="ARBA" id="ARBA00023187"/>
    </source>
</evidence>
<evidence type="ECO:0000256" key="2">
    <source>
        <dbReference type="ARBA" id="ARBA00004496"/>
    </source>
</evidence>